<gene>
    <name evidence="4" type="primary">KNAG0D03950</name>
    <name evidence="4" type="ordered locus">KNAG_0D03950</name>
</gene>
<dbReference type="GO" id="GO:0042761">
    <property type="term" value="P:very long-chain fatty acid biosynthetic process"/>
    <property type="evidence" value="ECO:0007669"/>
    <property type="project" value="EnsemblFungi"/>
</dbReference>
<dbReference type="GO" id="GO:0036042">
    <property type="term" value="F:long-chain fatty acyl-CoA binding"/>
    <property type="evidence" value="ECO:0007669"/>
    <property type="project" value="EnsemblFungi"/>
</dbReference>
<dbReference type="STRING" id="1071383.J7S767"/>
<dbReference type="InterPro" id="IPR035984">
    <property type="entry name" value="Acyl-CoA-binding_sf"/>
</dbReference>
<organism evidence="4 5">
    <name type="scientific">Huiozyma naganishii (strain ATCC MYA-139 / BCRC 22969 / CBS 8797 / KCTC 17520 / NBRC 10181 / NCYC 3082 / Yp74L-3)</name>
    <name type="common">Yeast</name>
    <name type="synonym">Kazachstania naganishii</name>
    <dbReference type="NCBI Taxonomy" id="1071383"/>
    <lineage>
        <taxon>Eukaryota</taxon>
        <taxon>Fungi</taxon>
        <taxon>Dikarya</taxon>
        <taxon>Ascomycota</taxon>
        <taxon>Saccharomycotina</taxon>
        <taxon>Saccharomycetes</taxon>
        <taxon>Saccharomycetales</taxon>
        <taxon>Saccharomycetaceae</taxon>
        <taxon>Huiozyma</taxon>
    </lineage>
</organism>
<protein>
    <recommendedName>
        <fullName evidence="3">ACB domain-containing protein</fullName>
    </recommendedName>
</protein>
<dbReference type="PANTHER" id="PTHR23310:SF62">
    <property type="entry name" value="ACYL-COA BINDING PROTEIN 1, ISOFORM A"/>
    <property type="match status" value="1"/>
</dbReference>
<dbReference type="SUPFAM" id="SSF47027">
    <property type="entry name" value="Acyl-CoA binding protein"/>
    <property type="match status" value="1"/>
</dbReference>
<dbReference type="PANTHER" id="PTHR23310">
    <property type="entry name" value="ACYL-COA-BINDING PROTEIN, ACBP"/>
    <property type="match status" value="1"/>
</dbReference>
<dbReference type="GO" id="GO:0005576">
    <property type="term" value="C:extracellular region"/>
    <property type="evidence" value="ECO:0007669"/>
    <property type="project" value="EnsemblFungi"/>
</dbReference>
<dbReference type="RefSeq" id="XP_022464387.1">
    <property type="nucleotide sequence ID" value="XM_022607831.1"/>
</dbReference>
<dbReference type="OrthoDB" id="346910at2759"/>
<evidence type="ECO:0000259" key="3">
    <source>
        <dbReference type="PROSITE" id="PS51228"/>
    </source>
</evidence>
<name>J7S767_HUIN7</name>
<sequence length="86" mass="9727">MVSQLFEEKAKQVNSLATKPGNDVLLRLYGLYKQATVGDCVGDRPGVFSMKERAKWDAWDKLRGMTGEEAEKLYIELVEDLFAAEQ</sequence>
<dbReference type="InterPro" id="IPR014352">
    <property type="entry name" value="FERM/acyl-CoA-bd_prot_sf"/>
</dbReference>
<dbReference type="InterPro" id="IPR000582">
    <property type="entry name" value="Acyl-CoA-binding_protein"/>
</dbReference>
<evidence type="ECO:0000256" key="1">
    <source>
        <dbReference type="ARBA" id="ARBA00005567"/>
    </source>
</evidence>
<dbReference type="PROSITE" id="PS00880">
    <property type="entry name" value="ACB_1"/>
    <property type="match status" value="1"/>
</dbReference>
<dbReference type="EMBL" id="HE978317">
    <property type="protein sequence ID" value="CCK70141.1"/>
    <property type="molecule type" value="Genomic_DNA"/>
</dbReference>
<evidence type="ECO:0000313" key="5">
    <source>
        <dbReference type="Proteomes" id="UP000006310"/>
    </source>
</evidence>
<dbReference type="KEGG" id="kng:KNAG_0D03950"/>
<dbReference type="eggNOG" id="KOG0817">
    <property type="taxonomic scope" value="Eukaryota"/>
</dbReference>
<dbReference type="AlphaFoldDB" id="J7S767"/>
<dbReference type="Proteomes" id="UP000006310">
    <property type="component" value="Chromosome 4"/>
</dbReference>
<evidence type="ECO:0000256" key="2">
    <source>
        <dbReference type="ARBA" id="ARBA00023121"/>
    </source>
</evidence>
<dbReference type="Pfam" id="PF00887">
    <property type="entry name" value="ACBP"/>
    <property type="match status" value="1"/>
</dbReference>
<dbReference type="PROSITE" id="PS51228">
    <property type="entry name" value="ACB_2"/>
    <property type="match status" value="1"/>
</dbReference>
<dbReference type="HOGENOM" id="CLU_118853_4_1_1"/>
<dbReference type="Gene3D" id="1.20.80.10">
    <property type="match status" value="1"/>
</dbReference>
<reference evidence="5" key="2">
    <citation type="submission" date="2012-08" db="EMBL/GenBank/DDBJ databases">
        <title>Genome sequence of Kazachstania naganishii.</title>
        <authorList>
            <person name="Gordon J.L."/>
            <person name="Armisen D."/>
            <person name="Proux-Wera E."/>
            <person name="OhEigeartaigh S.S."/>
            <person name="Byrne K.P."/>
            <person name="Wolfe K.H."/>
        </authorList>
    </citation>
    <scope>NUCLEOTIDE SEQUENCE [LARGE SCALE GENOMIC DNA]</scope>
    <source>
        <strain evidence="5">ATCC MYA-139 / BCRC 22969 / CBS 8797 / CCRC 22969 / KCTC 17520 / NBRC 10181 / NCYC 3082</strain>
    </source>
</reference>
<reference evidence="4 5" key="1">
    <citation type="journal article" date="2011" name="Proc. Natl. Acad. Sci. U.S.A.">
        <title>Evolutionary erosion of yeast sex chromosomes by mating-type switching accidents.</title>
        <authorList>
            <person name="Gordon J.L."/>
            <person name="Armisen D."/>
            <person name="Proux-Wera E."/>
            <person name="Oheigeartaigh S.S."/>
            <person name="Byrne K.P."/>
            <person name="Wolfe K.H."/>
        </authorList>
    </citation>
    <scope>NUCLEOTIDE SEQUENCE [LARGE SCALE GENOMIC DNA]</scope>
    <source>
        <strain evidence="5">ATCC MYA-139 / BCRC 22969 / CBS 8797 / CCRC 22969 / KCTC 17520 / NBRC 10181 / NCYC 3082</strain>
    </source>
</reference>
<evidence type="ECO:0000313" key="4">
    <source>
        <dbReference type="EMBL" id="CCK70141.1"/>
    </source>
</evidence>
<comment type="similarity">
    <text evidence="1">Belongs to the ACBP family.</text>
</comment>
<accession>J7S767</accession>
<dbReference type="GeneID" id="34525830"/>
<keyword evidence="2" id="KW-0446">Lipid-binding</keyword>
<dbReference type="OMA" id="RYKFEAW"/>
<feature type="domain" description="ACB" evidence="3">
    <location>
        <begin position="2"/>
        <end position="86"/>
    </location>
</feature>
<keyword evidence="5" id="KW-1185">Reference proteome</keyword>
<dbReference type="InterPro" id="IPR022408">
    <property type="entry name" value="Acyl-CoA-binding_prot_CS"/>
</dbReference>
<dbReference type="PRINTS" id="PR00689">
    <property type="entry name" value="ACOABINDINGP"/>
</dbReference>
<proteinExistence type="inferred from homology"/>